<evidence type="ECO:0000256" key="10">
    <source>
        <dbReference type="PIRSR" id="PIRSR000094-2"/>
    </source>
</evidence>
<feature type="binding site" evidence="11">
    <location>
        <begin position="66"/>
        <end position="67"/>
    </location>
    <ligand>
        <name>NAD(+)</name>
        <dbReference type="ChEBI" id="CHEBI:57540"/>
    </ligand>
</feature>
<comment type="similarity">
    <text evidence="2 8">Belongs to the short-chain dehydrogenases/reductases (SDR) family. FabI subfamily.</text>
</comment>
<sequence>MYAIDLTGKHALVMGVANHRSLSWGIAQILHQAGARLCVTYAGERLKGMVEELAGGLPGVTLLECDVTRDETIDAVARRLTNDWGSLEMLVHGIAFARKEDLEGAFVATPREGFQSALDVSAFSLLNVTNRVLPLLEKGGGSIVTLSYLAAERAVPAYNVMGSAKAVLEQSVRQLAYELGPRNIRVNAISAGPVSTLAARGIRGFTDMLKKHAEKAPLKRNVTKEEVGKAALFLLSDLGSGVTGEVLYVDAGYSIMGW</sequence>
<dbReference type="Gene3D" id="1.10.8.400">
    <property type="entry name" value="Enoyl acyl carrier protein reductase"/>
    <property type="match status" value="1"/>
</dbReference>
<dbReference type="GO" id="GO:0006633">
    <property type="term" value="P:fatty acid biosynthetic process"/>
    <property type="evidence" value="ECO:0007669"/>
    <property type="project" value="UniProtKB-KW"/>
</dbReference>
<feature type="active site" description="Proton acceptor" evidence="9">
    <location>
        <position position="148"/>
    </location>
</feature>
<dbReference type="CDD" id="cd05372">
    <property type="entry name" value="ENR_SDR"/>
    <property type="match status" value="1"/>
</dbReference>
<dbReference type="Gene3D" id="3.40.50.720">
    <property type="entry name" value="NAD(P)-binding Rossmann-like Domain"/>
    <property type="match status" value="1"/>
</dbReference>
<feature type="binding site" evidence="11">
    <location>
        <position position="15"/>
    </location>
    <ligand>
        <name>NAD(+)</name>
        <dbReference type="ChEBI" id="CHEBI:57540"/>
    </ligand>
</feature>
<dbReference type="EC" id="1.3.1.9" evidence="8"/>
<dbReference type="PRINTS" id="PR00081">
    <property type="entry name" value="GDHRDH"/>
</dbReference>
<dbReference type="PIRSF" id="PIRSF000094">
    <property type="entry name" value="Enoyl-ACP_rdct"/>
    <property type="match status" value="1"/>
</dbReference>
<name>A0A538SEB5_UNCEI</name>
<evidence type="ECO:0000256" key="1">
    <source>
        <dbReference type="ARBA" id="ARBA00005194"/>
    </source>
</evidence>
<evidence type="ECO:0000256" key="8">
    <source>
        <dbReference type="PIRNR" id="PIRNR000094"/>
    </source>
</evidence>
<evidence type="ECO:0000256" key="3">
    <source>
        <dbReference type="ARBA" id="ARBA00022516"/>
    </source>
</evidence>
<keyword evidence="4" id="KW-0276">Fatty acid metabolism</keyword>
<feature type="binding site" evidence="10">
    <location>
        <position position="97"/>
    </location>
    <ligand>
        <name>substrate</name>
    </ligand>
</feature>
<gene>
    <name evidence="12" type="ORF">E6K73_09410</name>
</gene>
<dbReference type="InterPro" id="IPR036291">
    <property type="entry name" value="NAD(P)-bd_dom_sf"/>
</dbReference>
<dbReference type="PANTHER" id="PTHR43159">
    <property type="entry name" value="ENOYL-[ACYL-CARRIER-PROTEIN] REDUCTASE"/>
    <property type="match status" value="1"/>
</dbReference>
<feature type="binding site" evidence="11">
    <location>
        <begin position="194"/>
        <end position="198"/>
    </location>
    <ligand>
        <name>NAD(+)</name>
        <dbReference type="ChEBI" id="CHEBI:57540"/>
    </ligand>
</feature>
<proteinExistence type="inferred from homology"/>
<organism evidence="12 13">
    <name type="scientific">Eiseniibacteriota bacterium</name>
    <dbReference type="NCBI Taxonomy" id="2212470"/>
    <lineage>
        <taxon>Bacteria</taxon>
        <taxon>Candidatus Eiseniibacteriota</taxon>
    </lineage>
</organism>
<keyword evidence="6" id="KW-0443">Lipid metabolism</keyword>
<evidence type="ECO:0000313" key="12">
    <source>
        <dbReference type="EMBL" id="TMQ49723.1"/>
    </source>
</evidence>
<comment type="caution">
    <text evidence="12">The sequence shown here is derived from an EMBL/GenBank/DDBJ whole genome shotgun (WGS) entry which is preliminary data.</text>
</comment>
<keyword evidence="7 8" id="KW-0275">Fatty acid biosynthesis</keyword>
<dbReference type="FunFam" id="1.10.8.400:FF:000001">
    <property type="entry name" value="Enoyl-[acyl-carrier-protein] reductase [NADH]"/>
    <property type="match status" value="1"/>
</dbReference>
<dbReference type="EMBL" id="VBOT01000117">
    <property type="protein sequence ID" value="TMQ49723.1"/>
    <property type="molecule type" value="Genomic_DNA"/>
</dbReference>
<evidence type="ECO:0000256" key="2">
    <source>
        <dbReference type="ARBA" id="ARBA00009233"/>
    </source>
</evidence>
<evidence type="ECO:0000256" key="5">
    <source>
        <dbReference type="ARBA" id="ARBA00023002"/>
    </source>
</evidence>
<feature type="binding site" evidence="11">
    <location>
        <position position="165"/>
    </location>
    <ligand>
        <name>NAD(+)</name>
        <dbReference type="ChEBI" id="CHEBI:57540"/>
    </ligand>
</feature>
<accession>A0A538SEB5</accession>
<feature type="binding site" evidence="11">
    <location>
        <position position="94"/>
    </location>
    <ligand>
        <name>NAD(+)</name>
        <dbReference type="ChEBI" id="CHEBI:57540"/>
    </ligand>
</feature>
<evidence type="ECO:0000256" key="7">
    <source>
        <dbReference type="ARBA" id="ARBA00023160"/>
    </source>
</evidence>
<evidence type="ECO:0000313" key="13">
    <source>
        <dbReference type="Proteomes" id="UP000320184"/>
    </source>
</evidence>
<dbReference type="GO" id="GO:0004318">
    <property type="term" value="F:enoyl-[acyl-carrier-protein] reductase (NADH) activity"/>
    <property type="evidence" value="ECO:0007669"/>
    <property type="project" value="UniProtKB-EC"/>
</dbReference>
<protein>
    <recommendedName>
        <fullName evidence="8">Enoyl-[acyl-carrier-protein] reductase [NADH]</fullName>
        <ecNumber evidence="8">1.3.1.9</ecNumber>
    </recommendedName>
</protein>
<evidence type="ECO:0000256" key="11">
    <source>
        <dbReference type="PIRSR" id="PIRSR000094-3"/>
    </source>
</evidence>
<evidence type="ECO:0000256" key="9">
    <source>
        <dbReference type="PIRSR" id="PIRSR000094-1"/>
    </source>
</evidence>
<evidence type="ECO:0000256" key="6">
    <source>
        <dbReference type="ARBA" id="ARBA00023098"/>
    </source>
</evidence>
<dbReference type="AlphaFoldDB" id="A0A538SEB5"/>
<feature type="active site" description="Proton acceptor" evidence="9">
    <location>
        <position position="158"/>
    </location>
</feature>
<dbReference type="Proteomes" id="UP000320184">
    <property type="component" value="Unassembled WGS sequence"/>
</dbReference>
<dbReference type="Pfam" id="PF13561">
    <property type="entry name" value="adh_short_C2"/>
    <property type="match status" value="1"/>
</dbReference>
<evidence type="ECO:0000256" key="4">
    <source>
        <dbReference type="ARBA" id="ARBA00022832"/>
    </source>
</evidence>
<dbReference type="PANTHER" id="PTHR43159:SF2">
    <property type="entry name" value="ENOYL-[ACYL-CARRIER-PROTEIN] REDUCTASE [NADH], CHLOROPLASTIC"/>
    <property type="match status" value="1"/>
</dbReference>
<comment type="pathway">
    <text evidence="1">Lipid metabolism; fatty acid biosynthesis.</text>
</comment>
<dbReference type="SUPFAM" id="SSF51735">
    <property type="entry name" value="NAD(P)-binding Rossmann-fold domains"/>
    <property type="match status" value="1"/>
</dbReference>
<keyword evidence="5 8" id="KW-0560">Oxidoreductase</keyword>
<keyword evidence="8 11" id="KW-0520">NAD</keyword>
<dbReference type="InterPro" id="IPR014358">
    <property type="entry name" value="Enoyl-ACP_Rdtase_NADH"/>
</dbReference>
<keyword evidence="3 8" id="KW-0444">Lipid biosynthesis</keyword>
<comment type="catalytic activity">
    <reaction evidence="8">
        <text>a 2,3-saturated acyl-[ACP] + NAD(+) = a (2E)-enoyl-[ACP] + NADH + H(+)</text>
        <dbReference type="Rhea" id="RHEA:10240"/>
        <dbReference type="Rhea" id="RHEA-COMP:9925"/>
        <dbReference type="Rhea" id="RHEA-COMP:9926"/>
        <dbReference type="ChEBI" id="CHEBI:15378"/>
        <dbReference type="ChEBI" id="CHEBI:57540"/>
        <dbReference type="ChEBI" id="CHEBI:57945"/>
        <dbReference type="ChEBI" id="CHEBI:78784"/>
        <dbReference type="ChEBI" id="CHEBI:78785"/>
        <dbReference type="EC" id="1.3.1.9"/>
    </reaction>
</comment>
<dbReference type="InterPro" id="IPR002347">
    <property type="entry name" value="SDR_fam"/>
</dbReference>
<reference evidence="12 13" key="1">
    <citation type="journal article" date="2019" name="Nat. Microbiol.">
        <title>Mediterranean grassland soil C-N compound turnover is dependent on rainfall and depth, and is mediated by genomically divergent microorganisms.</title>
        <authorList>
            <person name="Diamond S."/>
            <person name="Andeer P.F."/>
            <person name="Li Z."/>
            <person name="Crits-Christoph A."/>
            <person name="Burstein D."/>
            <person name="Anantharaman K."/>
            <person name="Lane K.R."/>
            <person name="Thomas B.C."/>
            <person name="Pan C."/>
            <person name="Northen T.R."/>
            <person name="Banfield J.F."/>
        </authorList>
    </citation>
    <scope>NUCLEOTIDE SEQUENCE [LARGE SCALE GENOMIC DNA]</scope>
    <source>
        <strain evidence="12">WS_3</strain>
    </source>
</reference>